<dbReference type="InterPro" id="IPR004045">
    <property type="entry name" value="Glutathione_S-Trfase_N"/>
</dbReference>
<dbReference type="InterPro" id="IPR036282">
    <property type="entry name" value="Glutathione-S-Trfase_C_sf"/>
</dbReference>
<evidence type="ECO:0008006" key="5">
    <source>
        <dbReference type="Google" id="ProtNLM"/>
    </source>
</evidence>
<gene>
    <name evidence="3" type="ORF">C7S18_00750</name>
</gene>
<dbReference type="PROSITE" id="PS50404">
    <property type="entry name" value="GST_NTER"/>
    <property type="match status" value="1"/>
</dbReference>
<dbReference type="RefSeq" id="WP_106889745.1">
    <property type="nucleotide sequence ID" value="NZ_CP027860.1"/>
</dbReference>
<dbReference type="AlphaFoldDB" id="A0A2P1PLU8"/>
<feature type="domain" description="GST N-terminal" evidence="1">
    <location>
        <begin position="2"/>
        <end position="83"/>
    </location>
</feature>
<dbReference type="SFLD" id="SFLDG01150">
    <property type="entry name" value="Main.1:_Beta-like"/>
    <property type="match status" value="1"/>
</dbReference>
<feature type="domain" description="GST C-terminal" evidence="2">
    <location>
        <begin position="89"/>
        <end position="207"/>
    </location>
</feature>
<dbReference type="PROSITE" id="PS50405">
    <property type="entry name" value="GST_CTER"/>
    <property type="match status" value="1"/>
</dbReference>
<dbReference type="OrthoDB" id="5740960at2"/>
<dbReference type="Pfam" id="PF13409">
    <property type="entry name" value="GST_N_2"/>
    <property type="match status" value="1"/>
</dbReference>
<dbReference type="SFLD" id="SFLDG00358">
    <property type="entry name" value="Main_(cytGST)"/>
    <property type="match status" value="1"/>
</dbReference>
<dbReference type="Pfam" id="PF00043">
    <property type="entry name" value="GST_C"/>
    <property type="match status" value="1"/>
</dbReference>
<reference evidence="3 4" key="1">
    <citation type="submission" date="2018-03" db="EMBL/GenBank/DDBJ databases">
        <title>Ahniella affigens gen. nov., sp. nov., a gammaproteobacterium isolated from sandy soil near a stream.</title>
        <authorList>
            <person name="Ko Y."/>
            <person name="Kim J.-H."/>
        </authorList>
    </citation>
    <scope>NUCLEOTIDE SEQUENCE [LARGE SCALE GENOMIC DNA]</scope>
    <source>
        <strain evidence="3 4">D13</strain>
    </source>
</reference>
<name>A0A2P1PLU8_9GAMM</name>
<sequence>MTPITLHSFIRFDRGARVRWTALELGLPIVEQKLDFRDGEHKREPYLTLNPNAVVPAIEFDGQTMFDSTAICLHLCEQHPEAGLMPRHGEPGRTEALSWLMHMATSVDRVCFDAFSAKVLAPDPVAHAAAIERAQPVVAKIDRHLLNREYLALERFTLADILAGYDLGTLKRGGLPLEEYPAVAAYYQRVTARPAAQASGFFSGYGL</sequence>
<dbReference type="SFLD" id="SFLDS00019">
    <property type="entry name" value="Glutathione_Transferase_(cytos"/>
    <property type="match status" value="1"/>
</dbReference>
<dbReference type="Proteomes" id="UP000241074">
    <property type="component" value="Chromosome"/>
</dbReference>
<proteinExistence type="predicted"/>
<reference evidence="3 4" key="2">
    <citation type="submission" date="2018-03" db="EMBL/GenBank/DDBJ databases">
        <authorList>
            <person name="Keele B.F."/>
        </authorList>
    </citation>
    <scope>NUCLEOTIDE SEQUENCE [LARGE SCALE GENOMIC DNA]</scope>
    <source>
        <strain evidence="3 4">D13</strain>
    </source>
</reference>
<dbReference type="InterPro" id="IPR040079">
    <property type="entry name" value="Glutathione_S-Trfase"/>
</dbReference>
<dbReference type="InterPro" id="IPR010987">
    <property type="entry name" value="Glutathione-S-Trfase_C-like"/>
</dbReference>
<protein>
    <recommendedName>
        <fullName evidence="5">Glutathione S-transferase</fullName>
    </recommendedName>
</protein>
<evidence type="ECO:0000313" key="4">
    <source>
        <dbReference type="Proteomes" id="UP000241074"/>
    </source>
</evidence>
<dbReference type="InterPro" id="IPR004046">
    <property type="entry name" value="GST_C"/>
</dbReference>
<dbReference type="PANTHER" id="PTHR44051">
    <property type="entry name" value="GLUTATHIONE S-TRANSFERASE-RELATED"/>
    <property type="match status" value="1"/>
</dbReference>
<evidence type="ECO:0000313" key="3">
    <source>
        <dbReference type="EMBL" id="AVP95816.1"/>
    </source>
</evidence>
<dbReference type="EMBL" id="CP027860">
    <property type="protein sequence ID" value="AVP95816.1"/>
    <property type="molecule type" value="Genomic_DNA"/>
</dbReference>
<dbReference type="InterPro" id="IPR036249">
    <property type="entry name" value="Thioredoxin-like_sf"/>
</dbReference>
<accession>A0A2P1PLU8</accession>
<dbReference type="KEGG" id="xba:C7S18_00750"/>
<dbReference type="CDD" id="cd03046">
    <property type="entry name" value="GST_N_GTT1_like"/>
    <property type="match status" value="1"/>
</dbReference>
<dbReference type="SUPFAM" id="SSF52833">
    <property type="entry name" value="Thioredoxin-like"/>
    <property type="match status" value="1"/>
</dbReference>
<organism evidence="3 4">
    <name type="scientific">Ahniella affigens</name>
    <dbReference type="NCBI Taxonomy" id="2021234"/>
    <lineage>
        <taxon>Bacteria</taxon>
        <taxon>Pseudomonadati</taxon>
        <taxon>Pseudomonadota</taxon>
        <taxon>Gammaproteobacteria</taxon>
        <taxon>Lysobacterales</taxon>
        <taxon>Rhodanobacteraceae</taxon>
        <taxon>Ahniella</taxon>
    </lineage>
</organism>
<dbReference type="PANTHER" id="PTHR44051:SF8">
    <property type="entry name" value="GLUTATHIONE S-TRANSFERASE GSTA"/>
    <property type="match status" value="1"/>
</dbReference>
<dbReference type="Gene3D" id="1.20.1050.10">
    <property type="match status" value="1"/>
</dbReference>
<evidence type="ECO:0000259" key="2">
    <source>
        <dbReference type="PROSITE" id="PS50405"/>
    </source>
</evidence>
<dbReference type="SUPFAM" id="SSF47616">
    <property type="entry name" value="GST C-terminal domain-like"/>
    <property type="match status" value="1"/>
</dbReference>
<evidence type="ECO:0000259" key="1">
    <source>
        <dbReference type="PROSITE" id="PS50404"/>
    </source>
</evidence>
<dbReference type="Gene3D" id="3.40.30.10">
    <property type="entry name" value="Glutaredoxin"/>
    <property type="match status" value="1"/>
</dbReference>
<keyword evidence="4" id="KW-1185">Reference proteome</keyword>